<organism evidence="1 2">
    <name type="scientific">Skermanella stibiiresistens SB22</name>
    <dbReference type="NCBI Taxonomy" id="1385369"/>
    <lineage>
        <taxon>Bacteria</taxon>
        <taxon>Pseudomonadati</taxon>
        <taxon>Pseudomonadota</taxon>
        <taxon>Alphaproteobacteria</taxon>
        <taxon>Rhodospirillales</taxon>
        <taxon>Azospirillaceae</taxon>
        <taxon>Skermanella</taxon>
    </lineage>
</organism>
<dbReference type="AlphaFoldDB" id="W9GXG5"/>
<gene>
    <name evidence="1" type="ORF">N825_13360</name>
</gene>
<reference evidence="1 2" key="1">
    <citation type="submission" date="2013-08" db="EMBL/GenBank/DDBJ databases">
        <title>The genome sequence of Skermanella stibiiresistens.</title>
        <authorList>
            <person name="Zhu W."/>
            <person name="Wang G."/>
        </authorList>
    </citation>
    <scope>NUCLEOTIDE SEQUENCE [LARGE SCALE GENOMIC DNA]</scope>
    <source>
        <strain evidence="1 2">SB22</strain>
    </source>
</reference>
<dbReference type="InterPro" id="IPR038712">
    <property type="entry name" value="PixA-like_sf"/>
</dbReference>
<evidence type="ECO:0008006" key="3">
    <source>
        <dbReference type="Google" id="ProtNLM"/>
    </source>
</evidence>
<proteinExistence type="predicted"/>
<dbReference type="EMBL" id="AVFL01000018">
    <property type="protein sequence ID" value="EWY38514.1"/>
    <property type="molecule type" value="Genomic_DNA"/>
</dbReference>
<accession>W9GXG5</accession>
<dbReference type="InterPro" id="IPR021087">
    <property type="entry name" value="Uncharacterised_PixA/AidA"/>
</dbReference>
<dbReference type="Pfam" id="PF12306">
    <property type="entry name" value="PixA"/>
    <property type="match status" value="1"/>
</dbReference>
<evidence type="ECO:0000313" key="1">
    <source>
        <dbReference type="EMBL" id="EWY38514.1"/>
    </source>
</evidence>
<keyword evidence="2" id="KW-1185">Reference proteome</keyword>
<sequence length="192" mass="20361">MSTINIVIVFDTQSIIGAYGSPSQTSSSPTPIGHQYTYMVTQPGYVVPATSSTPTTQATGNLNILADTGDIIQWTACALSGDLQTYVIPYAISPFSSTGSPNPTVVTSTPVPLLITESSPYPVLPFPSSGNPSCKLQTLQNYLLQATVSNYGTETYGISFMILQQQQGGTITTLGYYNWDPTITVTQPTIGS</sequence>
<dbReference type="Proteomes" id="UP000019486">
    <property type="component" value="Unassembled WGS sequence"/>
</dbReference>
<comment type="caution">
    <text evidence="1">The sequence shown here is derived from an EMBL/GenBank/DDBJ whole genome shotgun (WGS) entry which is preliminary data.</text>
</comment>
<dbReference type="RefSeq" id="WP_037457152.1">
    <property type="nucleotide sequence ID" value="NZ_AVFL01000018.1"/>
</dbReference>
<name>W9GXG5_9PROT</name>
<evidence type="ECO:0000313" key="2">
    <source>
        <dbReference type="Proteomes" id="UP000019486"/>
    </source>
</evidence>
<protein>
    <recommendedName>
        <fullName evidence="3">Inclusion body protein</fullName>
    </recommendedName>
</protein>
<dbReference type="Gene3D" id="2.60.40.3910">
    <property type="entry name" value="Inclusion body protein"/>
    <property type="match status" value="1"/>
</dbReference>